<reference evidence="1 2" key="1">
    <citation type="submission" date="2020-08" db="EMBL/GenBank/DDBJ databases">
        <title>Genomic Encyclopedia of Type Strains, Phase IV (KMG-IV): sequencing the most valuable type-strain genomes for metagenomic binning, comparative biology and taxonomic classification.</title>
        <authorList>
            <person name="Goeker M."/>
        </authorList>
    </citation>
    <scope>NUCLEOTIDE SEQUENCE [LARGE SCALE GENOMIC DNA]</scope>
    <source>
        <strain evidence="1 2">DSM 103733</strain>
    </source>
</reference>
<sequence length="46" mass="5357">MNFDDGFQRRFGWGHLLFSLMPFEPFPRGMKIPGQANVCPPWNAFV</sequence>
<gene>
    <name evidence="1" type="ORF">HNQ77_004392</name>
</gene>
<protein>
    <submittedName>
        <fullName evidence="1">Uncharacterized protein</fullName>
    </submittedName>
</protein>
<proteinExistence type="predicted"/>
<keyword evidence="2" id="KW-1185">Reference proteome</keyword>
<comment type="caution">
    <text evidence="1">The sequence shown here is derived from an EMBL/GenBank/DDBJ whole genome shotgun (WGS) entry which is preliminary data.</text>
</comment>
<accession>A0A841JZ52</accession>
<organism evidence="1 2">
    <name type="scientific">Silvibacterium bohemicum</name>
    <dbReference type="NCBI Taxonomy" id="1577686"/>
    <lineage>
        <taxon>Bacteria</taxon>
        <taxon>Pseudomonadati</taxon>
        <taxon>Acidobacteriota</taxon>
        <taxon>Terriglobia</taxon>
        <taxon>Terriglobales</taxon>
        <taxon>Acidobacteriaceae</taxon>
        <taxon>Silvibacterium</taxon>
    </lineage>
</organism>
<dbReference type="EMBL" id="JACHEK010000009">
    <property type="protein sequence ID" value="MBB6146420.1"/>
    <property type="molecule type" value="Genomic_DNA"/>
</dbReference>
<name>A0A841JZ52_9BACT</name>
<evidence type="ECO:0000313" key="1">
    <source>
        <dbReference type="EMBL" id="MBB6146420.1"/>
    </source>
</evidence>
<evidence type="ECO:0000313" key="2">
    <source>
        <dbReference type="Proteomes" id="UP000538666"/>
    </source>
</evidence>
<dbReference type="AlphaFoldDB" id="A0A841JZ52"/>
<dbReference type="Proteomes" id="UP000538666">
    <property type="component" value="Unassembled WGS sequence"/>
</dbReference>